<feature type="signal peptide" evidence="1">
    <location>
        <begin position="1"/>
        <end position="18"/>
    </location>
</feature>
<sequence length="254" mass="27846">MRSLALLTLTFCALAAPAAELELKSLGGEGAAQKRKYGPFVGVSVGESFGQSGDVKIGDKRFSLDDSDGAASFSIEVGKSWKMKRLPILASVDVEGTFMSTELKGRSADANQPAGGGRLATDTVSYQADMNSLFFNLNGTLALDLYRYRARIGKFAAGFRPYVGAGFGGGQVWYRNATAKSRAQFNNTGTNTASTTPFSVDEFINSWNWYAGVEWTWKDQYSIFAEYRDFHVGDLEELTNFASDGYLIGFRYRY</sequence>
<dbReference type="Gene3D" id="2.40.160.20">
    <property type="match status" value="1"/>
</dbReference>
<dbReference type="Proteomes" id="UP000534294">
    <property type="component" value="Unassembled WGS sequence"/>
</dbReference>
<dbReference type="InterPro" id="IPR011250">
    <property type="entry name" value="OMP/PagP_B-barrel"/>
</dbReference>
<protein>
    <submittedName>
        <fullName evidence="2">Opacity protein-like surface antigen</fullName>
    </submittedName>
</protein>
<evidence type="ECO:0000313" key="3">
    <source>
        <dbReference type="Proteomes" id="UP000534294"/>
    </source>
</evidence>
<gene>
    <name evidence="2" type="ORF">HNQ64_003106</name>
</gene>
<dbReference type="EMBL" id="JACHIF010000006">
    <property type="protein sequence ID" value="MBB5038841.1"/>
    <property type="molecule type" value="Genomic_DNA"/>
</dbReference>
<dbReference type="SUPFAM" id="SSF56925">
    <property type="entry name" value="OMPA-like"/>
    <property type="match status" value="1"/>
</dbReference>
<keyword evidence="3" id="KW-1185">Reference proteome</keyword>
<proteinExistence type="predicted"/>
<dbReference type="RefSeq" id="WP_184210017.1">
    <property type="nucleotide sequence ID" value="NZ_JACHIF010000006.1"/>
</dbReference>
<evidence type="ECO:0000313" key="2">
    <source>
        <dbReference type="EMBL" id="MBB5038841.1"/>
    </source>
</evidence>
<reference evidence="2 3" key="1">
    <citation type="submission" date="2020-08" db="EMBL/GenBank/DDBJ databases">
        <title>Genomic Encyclopedia of Type Strains, Phase IV (KMG-IV): sequencing the most valuable type-strain genomes for metagenomic binning, comparative biology and taxonomic classification.</title>
        <authorList>
            <person name="Goeker M."/>
        </authorList>
    </citation>
    <scope>NUCLEOTIDE SEQUENCE [LARGE SCALE GENOMIC DNA]</scope>
    <source>
        <strain evidence="2 3">DSM 12251</strain>
    </source>
</reference>
<organism evidence="2 3">
    <name type="scientific">Prosthecobacter dejongeii</name>
    <dbReference type="NCBI Taxonomy" id="48465"/>
    <lineage>
        <taxon>Bacteria</taxon>
        <taxon>Pseudomonadati</taxon>
        <taxon>Verrucomicrobiota</taxon>
        <taxon>Verrucomicrobiia</taxon>
        <taxon>Verrucomicrobiales</taxon>
        <taxon>Verrucomicrobiaceae</taxon>
        <taxon>Prosthecobacter</taxon>
    </lineage>
</organism>
<accession>A0A7W8DRE0</accession>
<dbReference type="AlphaFoldDB" id="A0A7W8DRE0"/>
<evidence type="ECO:0000256" key="1">
    <source>
        <dbReference type="SAM" id="SignalP"/>
    </source>
</evidence>
<keyword evidence="1" id="KW-0732">Signal</keyword>
<feature type="chain" id="PRO_5030837393" evidence="1">
    <location>
        <begin position="19"/>
        <end position="254"/>
    </location>
</feature>
<comment type="caution">
    <text evidence="2">The sequence shown here is derived from an EMBL/GenBank/DDBJ whole genome shotgun (WGS) entry which is preliminary data.</text>
</comment>
<name>A0A7W8DRE0_9BACT</name>